<dbReference type="AlphaFoldDB" id="M3Y9L3"/>
<dbReference type="EMBL" id="AEYP01075053">
    <property type="status" value="NOT_ANNOTATED_CDS"/>
    <property type="molecule type" value="Genomic_DNA"/>
</dbReference>
<dbReference type="EMBL" id="AEYP01075054">
    <property type="status" value="NOT_ANNOTATED_CDS"/>
    <property type="molecule type" value="Genomic_DNA"/>
</dbReference>
<dbReference type="EMBL" id="AEYP01075052">
    <property type="status" value="NOT_ANNOTATED_CDS"/>
    <property type="molecule type" value="Genomic_DNA"/>
</dbReference>
<reference evidence="1" key="1">
    <citation type="submission" date="2024-06" db="UniProtKB">
        <authorList>
            <consortium name="Ensembl"/>
        </authorList>
    </citation>
    <scope>IDENTIFICATION</scope>
</reference>
<name>M3Y9L3_MUSPF</name>
<evidence type="ECO:0000313" key="1">
    <source>
        <dbReference type="Ensembl" id="ENSMPUP00000008020.1"/>
    </source>
</evidence>
<dbReference type="HOGENOM" id="CLU_3124591_0_0_1"/>
<accession>M3Y9L3</accession>
<dbReference type="EMBL" id="AEYP01075055">
    <property type="status" value="NOT_ANNOTATED_CDS"/>
    <property type="molecule type" value="Genomic_DNA"/>
</dbReference>
<protein>
    <submittedName>
        <fullName evidence="1">Uncharacterized protein</fullName>
    </submittedName>
</protein>
<organism evidence="1">
    <name type="scientific">Mustela putorius furo</name>
    <name type="common">European domestic ferret</name>
    <name type="synonym">Mustela furo</name>
    <dbReference type="NCBI Taxonomy" id="9669"/>
    <lineage>
        <taxon>Eukaryota</taxon>
        <taxon>Metazoa</taxon>
        <taxon>Chordata</taxon>
        <taxon>Craniata</taxon>
        <taxon>Vertebrata</taxon>
        <taxon>Euteleostomi</taxon>
        <taxon>Mammalia</taxon>
        <taxon>Eutheria</taxon>
        <taxon>Laurasiatheria</taxon>
        <taxon>Carnivora</taxon>
        <taxon>Caniformia</taxon>
        <taxon>Musteloidea</taxon>
        <taxon>Mustelidae</taxon>
        <taxon>Mustelinae</taxon>
        <taxon>Mustela</taxon>
    </lineage>
</organism>
<dbReference type="STRING" id="9669.ENSMPUP00000008020"/>
<dbReference type="InParanoid" id="M3Y9L3"/>
<proteinExistence type="predicted"/>
<sequence length="50" mass="5848">MAELKIPLICGEPRTMNRQGNRRTTKEGSSDLKFQNLCLPKNRSEYFLVY</sequence>
<dbReference type="Ensembl" id="ENSMPUT00000008146.1">
    <property type="protein sequence ID" value="ENSMPUP00000008020.1"/>
    <property type="gene ID" value="ENSMPUG00000008079.1"/>
</dbReference>